<comment type="caution">
    <text evidence="2">The sequence shown here is derived from an EMBL/GenBank/DDBJ whole genome shotgun (WGS) entry which is preliminary data.</text>
</comment>
<organism evidence="2 3">
    <name type="scientific">Alcanivorax jadensis T9</name>
    <dbReference type="NCBI Taxonomy" id="1177181"/>
    <lineage>
        <taxon>Bacteria</taxon>
        <taxon>Pseudomonadati</taxon>
        <taxon>Pseudomonadota</taxon>
        <taxon>Gammaproteobacteria</taxon>
        <taxon>Oceanospirillales</taxon>
        <taxon>Alcanivoracaceae</taxon>
        <taxon>Alcanivorax</taxon>
    </lineage>
</organism>
<keyword evidence="1" id="KW-1133">Transmembrane helix</keyword>
<keyword evidence="3" id="KW-1185">Reference proteome</keyword>
<keyword evidence="1" id="KW-0812">Transmembrane</keyword>
<feature type="transmembrane region" description="Helical" evidence="1">
    <location>
        <begin position="50"/>
        <end position="67"/>
    </location>
</feature>
<protein>
    <recommendedName>
        <fullName evidence="4">Aerotolerance regulator N-terminal domain-containing protein</fullName>
    </recommendedName>
</protein>
<dbReference type="Proteomes" id="UP000029443">
    <property type="component" value="Unassembled WGS sequence"/>
</dbReference>
<gene>
    <name evidence="2" type="ORF">T9A_00573</name>
</gene>
<evidence type="ECO:0000256" key="1">
    <source>
        <dbReference type="SAM" id="Phobius"/>
    </source>
</evidence>
<accession>A0ABR4WFD2</accession>
<dbReference type="EMBL" id="ARXU01000002">
    <property type="protein sequence ID" value="KGD62282.1"/>
    <property type="molecule type" value="Genomic_DNA"/>
</dbReference>
<dbReference type="RefSeq" id="WP_035244963.1">
    <property type="nucleotide sequence ID" value="NZ_ARXU01000002.1"/>
</dbReference>
<sequence length="71" mass="8399">MLYAEKMALIAGLCIVLYAYLRYWQRTRDTRGLLMFWRREMTLTVSEFKWQRAGVALLLVAVALRFVQALL</sequence>
<proteinExistence type="predicted"/>
<name>A0ABR4WFD2_9GAMM</name>
<reference evidence="2 3" key="1">
    <citation type="submission" date="2012-09" db="EMBL/GenBank/DDBJ databases">
        <title>Genome Sequence of alkane-degrading Bacterium Alcanivorax jadensis T9.</title>
        <authorList>
            <person name="Lai Q."/>
            <person name="Shao Z."/>
        </authorList>
    </citation>
    <scope>NUCLEOTIDE SEQUENCE [LARGE SCALE GENOMIC DNA]</scope>
    <source>
        <strain evidence="2 3">T9</strain>
    </source>
</reference>
<keyword evidence="1" id="KW-0472">Membrane</keyword>
<evidence type="ECO:0000313" key="2">
    <source>
        <dbReference type="EMBL" id="KGD62282.1"/>
    </source>
</evidence>
<feature type="transmembrane region" description="Helical" evidence="1">
    <location>
        <begin position="7"/>
        <end position="25"/>
    </location>
</feature>
<evidence type="ECO:0008006" key="4">
    <source>
        <dbReference type="Google" id="ProtNLM"/>
    </source>
</evidence>
<evidence type="ECO:0000313" key="3">
    <source>
        <dbReference type="Proteomes" id="UP000029443"/>
    </source>
</evidence>